<proteinExistence type="predicted"/>
<protein>
    <submittedName>
        <fullName evidence="2">Uncharacterized protein</fullName>
    </submittedName>
</protein>
<dbReference type="EMBL" id="LSUQ01000022">
    <property type="protein sequence ID" value="OAG93849.1"/>
    <property type="molecule type" value="Genomic_DNA"/>
</dbReference>
<feature type="transmembrane region" description="Helical" evidence="1">
    <location>
        <begin position="6"/>
        <end position="22"/>
    </location>
</feature>
<name>A0A853KCG7_9BACL</name>
<sequence length="79" mass="8963">MKFNFRAIILGINVIASSYFIYEGLKNTTDINEMYWTAVFFAITILLRISPTLNNNGTVLTIGGLISIFIMYARHGRNL</sequence>
<gene>
    <name evidence="2" type="ORF">AYW79_08660</name>
</gene>
<organism evidence="2 3">
    <name type="scientific">Ferroacidibacillus organovorans</name>
    <dbReference type="NCBI Taxonomy" id="1765683"/>
    <lineage>
        <taxon>Bacteria</taxon>
        <taxon>Bacillati</taxon>
        <taxon>Bacillota</taxon>
        <taxon>Bacilli</taxon>
        <taxon>Bacillales</taxon>
        <taxon>Alicyclobacillaceae</taxon>
        <taxon>Ferroacidibacillus</taxon>
    </lineage>
</organism>
<reference evidence="2 3" key="1">
    <citation type="submission" date="2016-02" db="EMBL/GenBank/DDBJ databases">
        <title>Draft genome sequence of Acidibacillus ferrooxidans SLC66.</title>
        <authorList>
            <person name="Oliveira G."/>
            <person name="Nancucheo I."/>
            <person name="Dall'Agnol H."/>
            <person name="Johnson B."/>
            <person name="Oliveira R."/>
            <person name="Nunes G.L."/>
            <person name="Tzotzos G."/>
            <person name="Orellana S.C."/>
            <person name="Salim A.C."/>
            <person name="Araujo F.M."/>
        </authorList>
    </citation>
    <scope>NUCLEOTIDE SEQUENCE [LARGE SCALE GENOMIC DNA]</scope>
    <source>
        <strain evidence="2 3">SLC66</strain>
    </source>
</reference>
<evidence type="ECO:0000313" key="2">
    <source>
        <dbReference type="EMBL" id="OAG93849.1"/>
    </source>
</evidence>
<accession>A0A853KCG7</accession>
<feature type="transmembrane region" description="Helical" evidence="1">
    <location>
        <begin position="57"/>
        <end position="73"/>
    </location>
</feature>
<keyword evidence="1" id="KW-0812">Transmembrane</keyword>
<keyword evidence="1" id="KW-1133">Transmembrane helix</keyword>
<evidence type="ECO:0000256" key="1">
    <source>
        <dbReference type="SAM" id="Phobius"/>
    </source>
</evidence>
<dbReference type="AlphaFoldDB" id="A0A853KCG7"/>
<dbReference type="Proteomes" id="UP000077421">
    <property type="component" value="Unassembled WGS sequence"/>
</dbReference>
<comment type="caution">
    <text evidence="2">The sequence shown here is derived from an EMBL/GenBank/DDBJ whole genome shotgun (WGS) entry which is preliminary data.</text>
</comment>
<feature type="transmembrane region" description="Helical" evidence="1">
    <location>
        <begin position="34"/>
        <end position="51"/>
    </location>
</feature>
<evidence type="ECO:0000313" key="3">
    <source>
        <dbReference type="Proteomes" id="UP000077421"/>
    </source>
</evidence>
<keyword evidence="1" id="KW-0472">Membrane</keyword>